<dbReference type="Gene3D" id="2.130.10.10">
    <property type="entry name" value="YVTN repeat-like/Quinoprotein amine dehydrogenase"/>
    <property type="match status" value="1"/>
</dbReference>
<organism evidence="2 3">
    <name type="scientific">Dyadobacter beijingensis</name>
    <dbReference type="NCBI Taxonomy" id="365489"/>
    <lineage>
        <taxon>Bacteria</taxon>
        <taxon>Pseudomonadati</taxon>
        <taxon>Bacteroidota</taxon>
        <taxon>Cytophagia</taxon>
        <taxon>Cytophagales</taxon>
        <taxon>Spirosomataceae</taxon>
        <taxon>Dyadobacter</taxon>
    </lineage>
</organism>
<sequence>MKIFDKLLLGLAALALPLQSCEDHAPSGGDPVEVPGPPEGIFYALAENRLLYELDASNPSQPRQVIKVETQYPQEKLIAIDFRPATGQLIVLSDYGTLYAVNTDNNRISRPNPINPASEPAEEPVVIPYLPFDFDPVTDQIRLNAFGATIRYESETFRIVEGSGEPISDDLAYVEEIAFGNNYSGAQSAPLYGLDAAHDKLVRFDGNDFKSAKASLDLGKDIEGVGGFDISPRTSQYKEYGLAAVYVSGRWELDILDLANGRLRKLGNLPEGDKFIGIAVPTPVAYAVTADNHLISFNPMDGADKAPGLIIDKTITGLPADTKLLGLDFSVEVTPKLYALGSNSKIYRIDPVTGKATEKVTLSMALDHTNNPAFAMDFDPVDNKLMVANTTKHAFKVDLKTGLVSEFGAFTAGDQPFGPSGIAYSNSQVGVPPGNADLYAIDGETKKLYVRIGTKEFKEVARMETDFDQYNGFDIGGTPDEFGFALLTDHGKTVLWWLSLETGLGNPVTSIPYKVVGFTIGAYVNTIYDV</sequence>
<dbReference type="RefSeq" id="WP_019942845.1">
    <property type="nucleotide sequence ID" value="NZ_BMLI01000001.1"/>
</dbReference>
<dbReference type="InterPro" id="IPR015943">
    <property type="entry name" value="WD40/YVTN_repeat-like_dom_sf"/>
</dbReference>
<feature type="domain" description="DUF4394" evidence="1">
    <location>
        <begin position="310"/>
        <end position="513"/>
    </location>
</feature>
<name>A0ABQ2HZ87_9BACT</name>
<accession>A0ABQ2HZ87</accession>
<feature type="domain" description="DUF4394" evidence="1">
    <location>
        <begin position="51"/>
        <end position="279"/>
    </location>
</feature>
<dbReference type="Pfam" id="PF14339">
    <property type="entry name" value="DUF4394"/>
    <property type="match status" value="2"/>
</dbReference>
<proteinExistence type="predicted"/>
<gene>
    <name evidence="2" type="ORF">GCM10010967_31880</name>
</gene>
<dbReference type="InterPro" id="IPR011047">
    <property type="entry name" value="Quinoprotein_ADH-like_sf"/>
</dbReference>
<reference evidence="3" key="1">
    <citation type="journal article" date="2019" name="Int. J. Syst. Evol. Microbiol.">
        <title>The Global Catalogue of Microorganisms (GCM) 10K type strain sequencing project: providing services to taxonomists for standard genome sequencing and annotation.</title>
        <authorList>
            <consortium name="The Broad Institute Genomics Platform"/>
            <consortium name="The Broad Institute Genome Sequencing Center for Infectious Disease"/>
            <person name="Wu L."/>
            <person name="Ma J."/>
        </authorList>
    </citation>
    <scope>NUCLEOTIDE SEQUENCE [LARGE SCALE GENOMIC DNA]</scope>
    <source>
        <strain evidence="3">CGMCC 1.6375</strain>
    </source>
</reference>
<protein>
    <recommendedName>
        <fullName evidence="1">DUF4394 domain-containing protein</fullName>
    </recommendedName>
</protein>
<evidence type="ECO:0000259" key="1">
    <source>
        <dbReference type="Pfam" id="PF14339"/>
    </source>
</evidence>
<dbReference type="Proteomes" id="UP000632339">
    <property type="component" value="Unassembled WGS sequence"/>
</dbReference>
<dbReference type="InterPro" id="IPR025507">
    <property type="entry name" value="DUF4394"/>
</dbReference>
<comment type="caution">
    <text evidence="2">The sequence shown here is derived from an EMBL/GenBank/DDBJ whole genome shotgun (WGS) entry which is preliminary data.</text>
</comment>
<keyword evidence="3" id="KW-1185">Reference proteome</keyword>
<evidence type="ECO:0000313" key="3">
    <source>
        <dbReference type="Proteomes" id="UP000632339"/>
    </source>
</evidence>
<dbReference type="SUPFAM" id="SSF50998">
    <property type="entry name" value="Quinoprotein alcohol dehydrogenase-like"/>
    <property type="match status" value="1"/>
</dbReference>
<evidence type="ECO:0000313" key="2">
    <source>
        <dbReference type="EMBL" id="GGM95986.1"/>
    </source>
</evidence>
<dbReference type="EMBL" id="BMLI01000001">
    <property type="protein sequence ID" value="GGM95986.1"/>
    <property type="molecule type" value="Genomic_DNA"/>
</dbReference>